<dbReference type="InterPro" id="IPR009027">
    <property type="entry name" value="Ribosomal_bL9/RNase_H1_N"/>
</dbReference>
<evidence type="ECO:0000259" key="8">
    <source>
        <dbReference type="PROSITE" id="PS50879"/>
    </source>
</evidence>
<dbReference type="GeneID" id="78506979"/>
<dbReference type="Pfam" id="PF00075">
    <property type="entry name" value="RNase_H"/>
    <property type="match status" value="1"/>
</dbReference>
<accession>A0A239TLN3</accession>
<dbReference type="InterPro" id="IPR050092">
    <property type="entry name" value="RNase_H"/>
</dbReference>
<dbReference type="eggNOG" id="COG0328">
    <property type="taxonomic scope" value="Bacteria"/>
</dbReference>
<protein>
    <recommendedName>
        <fullName evidence="3">ribonuclease H</fullName>
        <ecNumber evidence="3">3.1.26.4</ecNumber>
    </recommendedName>
</protein>
<dbReference type="CDD" id="cd09277">
    <property type="entry name" value="RNase_HI_bacteria_like"/>
    <property type="match status" value="1"/>
</dbReference>
<evidence type="ECO:0000313" key="9">
    <source>
        <dbReference type="EMBL" id="SNU98640.1"/>
    </source>
</evidence>
<organism evidence="9 10">
    <name type="scientific">Megamonas hypermegale</name>
    <dbReference type="NCBI Taxonomy" id="158847"/>
    <lineage>
        <taxon>Bacteria</taxon>
        <taxon>Bacillati</taxon>
        <taxon>Bacillota</taxon>
        <taxon>Negativicutes</taxon>
        <taxon>Selenomonadales</taxon>
        <taxon>Selenomonadaceae</taxon>
        <taxon>Megamonas</taxon>
    </lineage>
</organism>
<dbReference type="GO" id="GO:0043137">
    <property type="term" value="P:DNA replication, removal of RNA primer"/>
    <property type="evidence" value="ECO:0007669"/>
    <property type="project" value="TreeGrafter"/>
</dbReference>
<keyword evidence="7 9" id="KW-0378">Hydrolase</keyword>
<evidence type="ECO:0000256" key="5">
    <source>
        <dbReference type="ARBA" id="ARBA00022723"/>
    </source>
</evidence>
<dbReference type="SUPFAM" id="SSF53098">
    <property type="entry name" value="Ribonuclease H-like"/>
    <property type="match status" value="1"/>
</dbReference>
<keyword evidence="5" id="KW-0479">Metal-binding</keyword>
<dbReference type="eggNOG" id="COG3341">
    <property type="taxonomic scope" value="Bacteria"/>
</dbReference>
<evidence type="ECO:0000256" key="7">
    <source>
        <dbReference type="ARBA" id="ARBA00022801"/>
    </source>
</evidence>
<dbReference type="InterPro" id="IPR012337">
    <property type="entry name" value="RNaseH-like_sf"/>
</dbReference>
<dbReference type="InterPro" id="IPR002156">
    <property type="entry name" value="RNaseH_domain"/>
</dbReference>
<gene>
    <name evidence="9" type="primary">rnhA</name>
    <name evidence="9" type="ORF">SAMEA4364220_00963</name>
</gene>
<evidence type="ECO:0000256" key="6">
    <source>
        <dbReference type="ARBA" id="ARBA00022759"/>
    </source>
</evidence>
<comment type="similarity">
    <text evidence="2">Belongs to the RNase H family.</text>
</comment>
<dbReference type="GO" id="GO:0046872">
    <property type="term" value="F:metal ion binding"/>
    <property type="evidence" value="ECO:0007669"/>
    <property type="project" value="UniProtKB-KW"/>
</dbReference>
<keyword evidence="10" id="KW-1185">Reference proteome</keyword>
<dbReference type="Pfam" id="PF01693">
    <property type="entry name" value="Cauli_VI"/>
    <property type="match status" value="1"/>
</dbReference>
<keyword evidence="6" id="KW-0255">Endonuclease</keyword>
<evidence type="ECO:0000256" key="3">
    <source>
        <dbReference type="ARBA" id="ARBA00012180"/>
    </source>
</evidence>
<dbReference type="GO" id="GO:0003676">
    <property type="term" value="F:nucleic acid binding"/>
    <property type="evidence" value="ECO:0007669"/>
    <property type="project" value="InterPro"/>
</dbReference>
<reference evidence="9 10" key="1">
    <citation type="submission" date="2017-06" db="EMBL/GenBank/DDBJ databases">
        <authorList>
            <consortium name="Pathogen Informatics"/>
        </authorList>
    </citation>
    <scope>NUCLEOTIDE SEQUENCE [LARGE SCALE GENOMIC DNA]</scope>
    <source>
        <strain evidence="9 10">NCTC10570</strain>
    </source>
</reference>
<dbReference type="PANTHER" id="PTHR10642:SF26">
    <property type="entry name" value="RIBONUCLEASE H1"/>
    <property type="match status" value="1"/>
</dbReference>
<evidence type="ECO:0000256" key="1">
    <source>
        <dbReference type="ARBA" id="ARBA00000077"/>
    </source>
</evidence>
<dbReference type="PROSITE" id="PS50879">
    <property type="entry name" value="RNASE_H_1"/>
    <property type="match status" value="1"/>
</dbReference>
<evidence type="ECO:0000313" key="10">
    <source>
        <dbReference type="Proteomes" id="UP000215383"/>
    </source>
</evidence>
<dbReference type="Gene3D" id="3.30.420.10">
    <property type="entry name" value="Ribonuclease H-like superfamily/Ribonuclease H"/>
    <property type="match status" value="1"/>
</dbReference>
<dbReference type="Proteomes" id="UP000215383">
    <property type="component" value="Chromosome 1"/>
</dbReference>
<dbReference type="GO" id="GO:0004523">
    <property type="term" value="F:RNA-DNA hybrid ribonuclease activity"/>
    <property type="evidence" value="ECO:0007669"/>
    <property type="project" value="UniProtKB-EC"/>
</dbReference>
<dbReference type="EMBL" id="LT906446">
    <property type="protein sequence ID" value="SNU98640.1"/>
    <property type="molecule type" value="Genomic_DNA"/>
</dbReference>
<dbReference type="InterPro" id="IPR037056">
    <property type="entry name" value="RNase_H1_N_sf"/>
</dbReference>
<proteinExistence type="inferred from homology"/>
<name>A0A239TLN3_9FIRM</name>
<dbReference type="InterPro" id="IPR011320">
    <property type="entry name" value="RNase_H1_N"/>
</dbReference>
<sequence>MKKGYKTGIFDTWAQCQKQTQGFKGALFKSFATLEEAKNYLNDDEAVNIMEKDDDRYYIYVDGSYINGQYSWGMAIYHQGKLIDTFNGIGKSKDASELHNVAGEIEGAMEAAKWAAANGDKVVICHDYIGLSEWALGRWKTNKELTKHYADFMKPYLDLVSFKKVAGHTGVEGNELADKLAKQALGL</sequence>
<dbReference type="PANTHER" id="PTHR10642">
    <property type="entry name" value="RIBONUCLEASE H1"/>
    <property type="match status" value="1"/>
</dbReference>
<dbReference type="InterPro" id="IPR036397">
    <property type="entry name" value="RNaseH_sf"/>
</dbReference>
<dbReference type="SUPFAM" id="SSF55658">
    <property type="entry name" value="L9 N-domain-like"/>
    <property type="match status" value="1"/>
</dbReference>
<feature type="domain" description="RNase H type-1" evidence="8">
    <location>
        <begin position="53"/>
        <end position="186"/>
    </location>
</feature>
<dbReference type="RefSeq" id="WP_231922717.1">
    <property type="nucleotide sequence ID" value="NZ_CALXYH010000020.1"/>
</dbReference>
<comment type="catalytic activity">
    <reaction evidence="1">
        <text>Endonucleolytic cleavage to 5'-phosphomonoester.</text>
        <dbReference type="EC" id="3.1.26.4"/>
    </reaction>
</comment>
<evidence type="ECO:0000256" key="2">
    <source>
        <dbReference type="ARBA" id="ARBA00005300"/>
    </source>
</evidence>
<evidence type="ECO:0000256" key="4">
    <source>
        <dbReference type="ARBA" id="ARBA00022722"/>
    </source>
</evidence>
<dbReference type="AlphaFoldDB" id="A0A239TLN3"/>
<keyword evidence="4" id="KW-0540">Nuclease</keyword>
<dbReference type="Gene3D" id="3.40.970.10">
    <property type="entry name" value="Ribonuclease H1, N-terminal domain"/>
    <property type="match status" value="1"/>
</dbReference>
<dbReference type="EC" id="3.1.26.4" evidence="3"/>